<dbReference type="GO" id="GO:0016616">
    <property type="term" value="F:oxidoreductase activity, acting on the CH-OH group of donors, NAD or NADP as acceptor"/>
    <property type="evidence" value="ECO:0007669"/>
    <property type="project" value="UniProtKB-ARBA"/>
</dbReference>
<keyword evidence="2" id="KW-0521">NADP</keyword>
<dbReference type="PRINTS" id="PR00081">
    <property type="entry name" value="GDHRDH"/>
</dbReference>
<comment type="similarity">
    <text evidence="1">Belongs to the short-chain dehydrogenases/reductases (SDR) family.</text>
</comment>
<sequence>MAAVPLRDIRPLFELQGRKYIVTGGAQGIGFAVVRAIAEHGGSVAVLDIRDTPDDEFETLQARFGVQTAYIPTDVSSEDSLVAGFNTAVEILGTIDGAFTSAGIALEKPFIEQTWKEVSRIQEINVLGTFFTTQLVAKQLLKQGTPGSIVHVASITAHTVLPKHRMAGYNASKGAVRMLTEALGVEMAPHGIRVNSISPGLIDSEQLRAVRTQKSREDSRIYDEGPPLGRIGNFNDLTGAVVYLLSDASAYTTASDIAITGGLHVGRINV</sequence>
<dbReference type="PANTHER" id="PTHR43008">
    <property type="entry name" value="BENZIL REDUCTASE"/>
    <property type="match status" value="1"/>
</dbReference>
<proteinExistence type="inferred from homology"/>
<evidence type="ECO:0000256" key="2">
    <source>
        <dbReference type="ARBA" id="ARBA00022857"/>
    </source>
</evidence>
<dbReference type="RefSeq" id="XP_040795464.1">
    <property type="nucleotide sequence ID" value="XM_040947695.1"/>
</dbReference>
<protein>
    <submittedName>
        <fullName evidence="4">NAD(P)-binding protein</fullName>
    </submittedName>
</protein>
<evidence type="ECO:0000313" key="4">
    <source>
        <dbReference type="EMBL" id="RAK71452.1"/>
    </source>
</evidence>
<keyword evidence="5" id="KW-1185">Reference proteome</keyword>
<evidence type="ECO:0000256" key="3">
    <source>
        <dbReference type="ARBA" id="ARBA00023002"/>
    </source>
</evidence>
<dbReference type="PANTHER" id="PTHR43008:SF4">
    <property type="entry name" value="CHAIN DEHYDROGENASE, PUTATIVE (AFU_ORTHOLOGUE AFUA_4G08710)-RELATED"/>
    <property type="match status" value="1"/>
</dbReference>
<name>A0A8G1RCY1_9EURO</name>
<dbReference type="Gene3D" id="3.40.50.720">
    <property type="entry name" value="NAD(P)-binding Rossmann-like Domain"/>
    <property type="match status" value="1"/>
</dbReference>
<dbReference type="GO" id="GO:0050664">
    <property type="term" value="F:oxidoreductase activity, acting on NAD(P)H, oxygen as acceptor"/>
    <property type="evidence" value="ECO:0007669"/>
    <property type="project" value="TreeGrafter"/>
</dbReference>
<organism evidence="4 5">
    <name type="scientific">Aspergillus fijiensis CBS 313.89</name>
    <dbReference type="NCBI Taxonomy" id="1448319"/>
    <lineage>
        <taxon>Eukaryota</taxon>
        <taxon>Fungi</taxon>
        <taxon>Dikarya</taxon>
        <taxon>Ascomycota</taxon>
        <taxon>Pezizomycotina</taxon>
        <taxon>Eurotiomycetes</taxon>
        <taxon>Eurotiomycetidae</taxon>
        <taxon>Eurotiales</taxon>
        <taxon>Aspergillaceae</taxon>
        <taxon>Aspergillus</taxon>
    </lineage>
</organism>
<gene>
    <name evidence="4" type="ORF">BO72DRAFT_481737</name>
</gene>
<dbReference type="OrthoDB" id="5325318at2759"/>
<evidence type="ECO:0000256" key="1">
    <source>
        <dbReference type="ARBA" id="ARBA00006484"/>
    </source>
</evidence>
<dbReference type="Pfam" id="PF13561">
    <property type="entry name" value="adh_short_C2"/>
    <property type="match status" value="1"/>
</dbReference>
<dbReference type="InterPro" id="IPR002347">
    <property type="entry name" value="SDR_fam"/>
</dbReference>
<keyword evidence="3" id="KW-0560">Oxidoreductase</keyword>
<dbReference type="VEuPathDB" id="FungiDB:BO72DRAFT_481737"/>
<accession>A0A8G1RCY1</accession>
<dbReference type="PRINTS" id="PR00080">
    <property type="entry name" value="SDRFAMILY"/>
</dbReference>
<dbReference type="AlphaFoldDB" id="A0A8G1RCY1"/>
<dbReference type="InterPro" id="IPR036291">
    <property type="entry name" value="NAD(P)-bd_dom_sf"/>
</dbReference>
<reference evidence="4 5" key="1">
    <citation type="submission" date="2018-02" db="EMBL/GenBank/DDBJ databases">
        <title>The genomes of Aspergillus section Nigri reveals drivers in fungal speciation.</title>
        <authorList>
            <consortium name="DOE Joint Genome Institute"/>
            <person name="Vesth T.C."/>
            <person name="Nybo J."/>
            <person name="Theobald S."/>
            <person name="Brandl J."/>
            <person name="Frisvad J.C."/>
            <person name="Nielsen K.F."/>
            <person name="Lyhne E.K."/>
            <person name="Kogle M.E."/>
            <person name="Kuo A."/>
            <person name="Riley R."/>
            <person name="Clum A."/>
            <person name="Nolan M."/>
            <person name="Lipzen A."/>
            <person name="Salamov A."/>
            <person name="Henrissat B."/>
            <person name="Wiebenga A."/>
            <person name="De vries R.P."/>
            <person name="Grigoriev I.V."/>
            <person name="Mortensen U.H."/>
            <person name="Andersen M.R."/>
            <person name="Baker S.E."/>
        </authorList>
    </citation>
    <scope>NUCLEOTIDE SEQUENCE [LARGE SCALE GENOMIC DNA]</scope>
    <source>
        <strain evidence="4 5">CBS 313.89</strain>
    </source>
</reference>
<dbReference type="Proteomes" id="UP000249789">
    <property type="component" value="Unassembled WGS sequence"/>
</dbReference>
<dbReference type="EMBL" id="KZ824721">
    <property type="protein sequence ID" value="RAK71452.1"/>
    <property type="molecule type" value="Genomic_DNA"/>
</dbReference>
<dbReference type="GeneID" id="63865028"/>
<dbReference type="FunFam" id="3.40.50.720:FF:000084">
    <property type="entry name" value="Short-chain dehydrogenase reductase"/>
    <property type="match status" value="1"/>
</dbReference>
<evidence type="ECO:0000313" key="5">
    <source>
        <dbReference type="Proteomes" id="UP000249789"/>
    </source>
</evidence>
<dbReference type="SUPFAM" id="SSF51735">
    <property type="entry name" value="NAD(P)-binding Rossmann-fold domains"/>
    <property type="match status" value="1"/>
</dbReference>